<reference evidence="7 8" key="1">
    <citation type="journal article" date="2015" name="Genome Biol. Evol.">
        <title>Phylogenomic analyses indicate that early fungi evolved digesting cell walls of algal ancestors of land plants.</title>
        <authorList>
            <person name="Chang Y."/>
            <person name="Wang S."/>
            <person name="Sekimoto S."/>
            <person name="Aerts A.L."/>
            <person name="Choi C."/>
            <person name="Clum A."/>
            <person name="LaButti K.M."/>
            <person name="Lindquist E.A."/>
            <person name="Yee Ngan C."/>
            <person name="Ohm R.A."/>
            <person name="Salamov A.A."/>
            <person name="Grigoriev I.V."/>
            <person name="Spatafora J.W."/>
            <person name="Berbee M.L."/>
        </authorList>
    </citation>
    <scope>NUCLEOTIDE SEQUENCE [LARGE SCALE GENOMIC DNA]</scope>
    <source>
        <strain evidence="7 8">JEL478</strain>
    </source>
</reference>
<dbReference type="Pfam" id="PF13520">
    <property type="entry name" value="AA_permease_2"/>
    <property type="match status" value="1"/>
</dbReference>
<evidence type="ECO:0000256" key="2">
    <source>
        <dbReference type="ARBA" id="ARBA00022448"/>
    </source>
</evidence>
<accession>A0A139ACY9</accession>
<comment type="subcellular location">
    <subcellularLocation>
        <location evidence="1">Membrane</location>
        <topology evidence="1">Multi-pass membrane protein</topology>
    </subcellularLocation>
</comment>
<evidence type="ECO:0000313" key="8">
    <source>
        <dbReference type="Proteomes" id="UP000070544"/>
    </source>
</evidence>
<organism evidence="7 8">
    <name type="scientific">Gonapodya prolifera (strain JEL478)</name>
    <name type="common">Monoblepharis prolifera</name>
    <dbReference type="NCBI Taxonomy" id="1344416"/>
    <lineage>
        <taxon>Eukaryota</taxon>
        <taxon>Fungi</taxon>
        <taxon>Fungi incertae sedis</taxon>
        <taxon>Chytridiomycota</taxon>
        <taxon>Chytridiomycota incertae sedis</taxon>
        <taxon>Monoblepharidomycetes</taxon>
        <taxon>Monoblepharidales</taxon>
        <taxon>Gonapodyaceae</taxon>
        <taxon>Gonapodya</taxon>
    </lineage>
</organism>
<feature type="transmembrane region" description="Helical" evidence="6">
    <location>
        <begin position="107"/>
        <end position="125"/>
    </location>
</feature>
<feature type="transmembrane region" description="Helical" evidence="6">
    <location>
        <begin position="219"/>
        <end position="239"/>
    </location>
</feature>
<dbReference type="InterPro" id="IPR002293">
    <property type="entry name" value="AA/rel_permease1"/>
</dbReference>
<gene>
    <name evidence="7" type="ORF">M427DRAFT_57520</name>
</gene>
<keyword evidence="5 6" id="KW-0472">Membrane</keyword>
<evidence type="ECO:0000256" key="6">
    <source>
        <dbReference type="SAM" id="Phobius"/>
    </source>
</evidence>
<protein>
    <submittedName>
        <fullName evidence="7">Amino acid transporter</fullName>
    </submittedName>
</protein>
<dbReference type="Gene3D" id="1.20.1740.10">
    <property type="entry name" value="Amino acid/polyamine transporter I"/>
    <property type="match status" value="1"/>
</dbReference>
<dbReference type="GO" id="GO:0006865">
    <property type="term" value="P:amino acid transport"/>
    <property type="evidence" value="ECO:0007669"/>
    <property type="project" value="InterPro"/>
</dbReference>
<evidence type="ECO:0000313" key="7">
    <source>
        <dbReference type="EMBL" id="KXS14618.1"/>
    </source>
</evidence>
<sequence>MTLFYPSAVHYGGPGGAIYTWIVASVFHLCVSFSLAEICSAWPSSGGLYYWSAKLGGRRHGPILSWFTAYMNLVGEISSIAGYAFGLSLIIFSCIAFYVPGYECSPWQPGLLAIVFVVLWGIINSTNDIVLARTMELAIASQVLGSIAVIVILLTCAPVRKSASFIFTTFEPQTHHHHSPLYSGFISVTFPSWVWIGYDSSAHISEETVNAYKGVSKSLIYSILLNSVLGFLLIVALSLTTQSLNLFQDENLFIYTPVMSFHDATQSETVALILTSLVALALFFGGLSVNTVNSRMIFAFARDDGFGRYVSSKLRYMHAKTRVPLHALWTSSCLTIVILVLSFGLPSGGQQGAISFATASLLSAYTLPIFAKVAIKSREYMPGEFSLGSLSTFIGWTSVVWVSFIIVVLCFPSEFPLTLENFNYSSILLAVVLLIISAVWIISARHWYTGPIRRIDEYDVARMERSIIAAKDALAEIGALSAVTLGDGVASYARMS</sequence>
<feature type="transmembrane region" description="Helical" evidence="6">
    <location>
        <begin position="352"/>
        <end position="375"/>
    </location>
</feature>
<keyword evidence="4 6" id="KW-1133">Transmembrane helix</keyword>
<dbReference type="OMA" id="WLTVIAW"/>
<dbReference type="PANTHER" id="PTHR45649:SF26">
    <property type="entry name" value="OS04G0435100 PROTEIN"/>
    <property type="match status" value="1"/>
</dbReference>
<feature type="transmembrane region" description="Helical" evidence="6">
    <location>
        <begin position="16"/>
        <end position="36"/>
    </location>
</feature>
<proteinExistence type="predicted"/>
<dbReference type="InterPro" id="IPR004840">
    <property type="entry name" value="Amino_acid_permease_CS"/>
</dbReference>
<feature type="transmembrane region" description="Helical" evidence="6">
    <location>
        <begin position="80"/>
        <end position="101"/>
    </location>
</feature>
<dbReference type="OrthoDB" id="10054429at2759"/>
<feature type="transmembrane region" description="Helical" evidence="6">
    <location>
        <begin position="323"/>
        <end position="346"/>
    </location>
</feature>
<evidence type="ECO:0000256" key="1">
    <source>
        <dbReference type="ARBA" id="ARBA00004141"/>
    </source>
</evidence>
<dbReference type="GO" id="GO:0022857">
    <property type="term" value="F:transmembrane transporter activity"/>
    <property type="evidence" value="ECO:0007669"/>
    <property type="project" value="InterPro"/>
</dbReference>
<feature type="transmembrane region" description="Helical" evidence="6">
    <location>
        <begin position="269"/>
        <end position="292"/>
    </location>
</feature>
<dbReference type="EMBL" id="KQ965768">
    <property type="protein sequence ID" value="KXS14618.1"/>
    <property type="molecule type" value="Genomic_DNA"/>
</dbReference>
<feature type="transmembrane region" description="Helical" evidence="6">
    <location>
        <begin position="180"/>
        <end position="198"/>
    </location>
</feature>
<dbReference type="PIRSF" id="PIRSF006060">
    <property type="entry name" value="AA_transporter"/>
    <property type="match status" value="1"/>
</dbReference>
<dbReference type="AlphaFoldDB" id="A0A139ACY9"/>
<dbReference type="STRING" id="1344416.A0A139ACY9"/>
<dbReference type="PANTHER" id="PTHR45649">
    <property type="entry name" value="AMINO-ACID PERMEASE BAT1"/>
    <property type="match status" value="1"/>
</dbReference>
<dbReference type="GO" id="GO:0016020">
    <property type="term" value="C:membrane"/>
    <property type="evidence" value="ECO:0007669"/>
    <property type="project" value="UniProtKB-SubCell"/>
</dbReference>
<evidence type="ECO:0000256" key="4">
    <source>
        <dbReference type="ARBA" id="ARBA00022989"/>
    </source>
</evidence>
<feature type="transmembrane region" description="Helical" evidence="6">
    <location>
        <begin position="421"/>
        <end position="444"/>
    </location>
</feature>
<keyword evidence="3 6" id="KW-0812">Transmembrane</keyword>
<evidence type="ECO:0000256" key="5">
    <source>
        <dbReference type="ARBA" id="ARBA00023136"/>
    </source>
</evidence>
<keyword evidence="2" id="KW-0813">Transport</keyword>
<dbReference type="Proteomes" id="UP000070544">
    <property type="component" value="Unassembled WGS sequence"/>
</dbReference>
<evidence type="ECO:0000256" key="3">
    <source>
        <dbReference type="ARBA" id="ARBA00022692"/>
    </source>
</evidence>
<name>A0A139ACY9_GONPJ</name>
<feature type="transmembrane region" description="Helical" evidence="6">
    <location>
        <begin position="387"/>
        <end position="409"/>
    </location>
</feature>
<keyword evidence="8" id="KW-1185">Reference proteome</keyword>
<feature type="transmembrane region" description="Helical" evidence="6">
    <location>
        <begin position="137"/>
        <end position="160"/>
    </location>
</feature>
<dbReference type="PROSITE" id="PS00218">
    <property type="entry name" value="AMINO_ACID_PERMEASE_1"/>
    <property type="match status" value="1"/>
</dbReference>